<evidence type="ECO:0000313" key="3">
    <source>
        <dbReference type="EMBL" id="OWP06713.1"/>
    </source>
</evidence>
<keyword evidence="4" id="KW-1185">Reference proteome</keyword>
<proteinExistence type="predicted"/>
<feature type="region of interest" description="Disordered" evidence="1">
    <location>
        <begin position="1"/>
        <end position="24"/>
    </location>
</feature>
<organism evidence="3 4">
    <name type="scientific">Diplocarpon coronariae</name>
    <dbReference type="NCBI Taxonomy" id="2795749"/>
    <lineage>
        <taxon>Eukaryota</taxon>
        <taxon>Fungi</taxon>
        <taxon>Dikarya</taxon>
        <taxon>Ascomycota</taxon>
        <taxon>Pezizomycotina</taxon>
        <taxon>Leotiomycetes</taxon>
        <taxon>Helotiales</taxon>
        <taxon>Drepanopezizaceae</taxon>
        <taxon>Diplocarpon</taxon>
    </lineage>
</organism>
<dbReference type="InParanoid" id="A0A218ZGM9"/>
<dbReference type="Proteomes" id="UP000242519">
    <property type="component" value="Unassembled WGS sequence"/>
</dbReference>
<protein>
    <recommendedName>
        <fullName evidence="2">F-box domain-containing protein</fullName>
    </recommendedName>
</protein>
<feature type="domain" description="F-box" evidence="2">
    <location>
        <begin position="74"/>
        <end position="108"/>
    </location>
</feature>
<evidence type="ECO:0000313" key="4">
    <source>
        <dbReference type="Proteomes" id="UP000242519"/>
    </source>
</evidence>
<dbReference type="Pfam" id="PF00646">
    <property type="entry name" value="F-box"/>
    <property type="match status" value="1"/>
</dbReference>
<dbReference type="OrthoDB" id="10502354at2759"/>
<evidence type="ECO:0000259" key="2">
    <source>
        <dbReference type="Pfam" id="PF00646"/>
    </source>
</evidence>
<sequence>MTDRPYPSFHPEMRDSDAQQPSSPLNAITASRQASSMGFPVFSGVNIATGSEALTLATSLTVPAPSSDRNMPRISGMPLELLMKIIGNIDDAGRALLSLTCRNMRQRVPFMKLSLETVVVETPSFYSVASNKRRLWSFLKEYMHPLVYAGNYNVYKFLTPEEYSRARDAYWNLYPPLPVEIFPLPGEDEMERSLEELEEVTDVLGKLSFVDSDGVSLAFANSRERTPPPPEPLTFNSRDWLFW</sequence>
<accession>A0A218ZGM9</accession>
<dbReference type="EMBL" id="MZNU01000038">
    <property type="protein sequence ID" value="OWP06713.1"/>
    <property type="molecule type" value="Genomic_DNA"/>
</dbReference>
<reference evidence="3 4" key="1">
    <citation type="submission" date="2017-04" db="EMBL/GenBank/DDBJ databases">
        <title>Draft genome sequence of Marssonina coronaria NL1: causal agent of apple blotch.</title>
        <authorList>
            <person name="Cheng Q."/>
        </authorList>
    </citation>
    <scope>NUCLEOTIDE SEQUENCE [LARGE SCALE GENOMIC DNA]</scope>
    <source>
        <strain evidence="3 4">NL1</strain>
    </source>
</reference>
<comment type="caution">
    <text evidence="3">The sequence shown here is derived from an EMBL/GenBank/DDBJ whole genome shotgun (WGS) entry which is preliminary data.</text>
</comment>
<name>A0A218ZGM9_9HELO</name>
<dbReference type="InterPro" id="IPR001810">
    <property type="entry name" value="F-box_dom"/>
</dbReference>
<gene>
    <name evidence="3" type="ORF">B2J93_5192</name>
</gene>
<dbReference type="AlphaFoldDB" id="A0A218ZGM9"/>
<evidence type="ECO:0000256" key="1">
    <source>
        <dbReference type="SAM" id="MobiDB-lite"/>
    </source>
</evidence>